<dbReference type="Pfam" id="PF03707">
    <property type="entry name" value="MHYT"/>
    <property type="match status" value="1"/>
</dbReference>
<feature type="transmembrane region" description="Helical" evidence="3">
    <location>
        <begin position="118"/>
        <end position="137"/>
    </location>
</feature>
<dbReference type="EMBL" id="CP047423">
    <property type="protein sequence ID" value="QPD04222.1"/>
    <property type="molecule type" value="Genomic_DNA"/>
</dbReference>
<protein>
    <recommendedName>
        <fullName evidence="4">Anti-sigma factor antagonist</fullName>
    </recommendedName>
</protein>
<dbReference type="SUPFAM" id="SSF81606">
    <property type="entry name" value="PP2C-like"/>
    <property type="match status" value="1"/>
</dbReference>
<dbReference type="InterPro" id="IPR002645">
    <property type="entry name" value="STAS_dom"/>
</dbReference>
<evidence type="ECO:0000259" key="5">
    <source>
        <dbReference type="PROSITE" id="PS50801"/>
    </source>
</evidence>
<feature type="domain" description="STAS" evidence="5">
    <location>
        <begin position="820"/>
        <end position="929"/>
    </location>
</feature>
<dbReference type="InterPro" id="IPR052016">
    <property type="entry name" value="Bact_Sigma-Reg"/>
</dbReference>
<feature type="transmembrane region" description="Helical" evidence="3">
    <location>
        <begin position="184"/>
        <end position="204"/>
    </location>
</feature>
<organism evidence="7 8">
    <name type="scientific">Candidatus Nitrospira kreftii</name>
    <dbReference type="NCBI Taxonomy" id="2652173"/>
    <lineage>
        <taxon>Bacteria</taxon>
        <taxon>Pseudomonadati</taxon>
        <taxon>Nitrospirota</taxon>
        <taxon>Nitrospiria</taxon>
        <taxon>Nitrospirales</taxon>
        <taxon>Nitrospiraceae</taxon>
        <taxon>Nitrospira</taxon>
    </lineage>
</organism>
<evidence type="ECO:0000313" key="8">
    <source>
        <dbReference type="Proteomes" id="UP000593737"/>
    </source>
</evidence>
<reference evidence="7 8" key="1">
    <citation type="journal article" date="2020" name="ISME J.">
        <title>Enrichment and physiological characterization of a novel comammox Nitrospira indicates ammonium inhibition of complete nitrification.</title>
        <authorList>
            <person name="Sakoula D."/>
            <person name="Koch H."/>
            <person name="Frank J."/>
            <person name="Jetten M.S.M."/>
            <person name="van Kessel M.A.H.J."/>
            <person name="Lucker S."/>
        </authorList>
    </citation>
    <scope>NUCLEOTIDE SEQUENCE [LARGE SCALE GENOMIC DNA]</scope>
    <source>
        <strain evidence="7">Comreactor17</strain>
    </source>
</reference>
<evidence type="ECO:0000256" key="1">
    <source>
        <dbReference type="ARBA" id="ARBA00009013"/>
    </source>
</evidence>
<dbReference type="Gene3D" id="3.60.40.10">
    <property type="entry name" value="PPM-type phosphatase domain"/>
    <property type="match status" value="1"/>
</dbReference>
<dbReference type="CDD" id="cd16936">
    <property type="entry name" value="HATPase_RsbW-like"/>
    <property type="match status" value="1"/>
</dbReference>
<dbReference type="InterPro" id="IPR036513">
    <property type="entry name" value="STAS_dom_sf"/>
</dbReference>
<dbReference type="NCBIfam" id="TIGR00377">
    <property type="entry name" value="ant_ant_sig"/>
    <property type="match status" value="1"/>
</dbReference>
<evidence type="ECO:0000256" key="4">
    <source>
        <dbReference type="RuleBase" id="RU003749"/>
    </source>
</evidence>
<name>A0A7S8FEA3_9BACT</name>
<dbReference type="Proteomes" id="UP000593737">
    <property type="component" value="Chromosome"/>
</dbReference>
<dbReference type="InterPro" id="IPR036890">
    <property type="entry name" value="HATPase_C_sf"/>
</dbReference>
<dbReference type="GO" id="GO:0016020">
    <property type="term" value="C:membrane"/>
    <property type="evidence" value="ECO:0007669"/>
    <property type="project" value="UniProtKB-UniRule"/>
</dbReference>
<dbReference type="PROSITE" id="PS50801">
    <property type="entry name" value="STAS"/>
    <property type="match status" value="1"/>
</dbReference>
<dbReference type="Pfam" id="PF13581">
    <property type="entry name" value="HATPase_c_2"/>
    <property type="match status" value="1"/>
</dbReference>
<dbReference type="SUPFAM" id="SSF55874">
    <property type="entry name" value="ATPase domain of HSP90 chaperone/DNA topoisomerase II/histidine kinase"/>
    <property type="match status" value="1"/>
</dbReference>
<evidence type="ECO:0000259" key="6">
    <source>
        <dbReference type="PROSITE" id="PS50924"/>
    </source>
</evidence>
<accession>A0A7S8FEA3</accession>
<dbReference type="PANTHER" id="PTHR43156">
    <property type="entry name" value="STAGE II SPORULATION PROTEIN E-RELATED"/>
    <property type="match status" value="1"/>
</dbReference>
<keyword evidence="3" id="KW-1133">Transmembrane helix</keyword>
<dbReference type="InterPro" id="IPR036457">
    <property type="entry name" value="PPM-type-like_dom_sf"/>
</dbReference>
<feature type="domain" description="MHYT" evidence="6">
    <location>
        <begin position="13"/>
        <end position="204"/>
    </location>
</feature>
<dbReference type="Pfam" id="PF07228">
    <property type="entry name" value="SpoIIE"/>
    <property type="match status" value="1"/>
</dbReference>
<evidence type="ECO:0000313" key="7">
    <source>
        <dbReference type="EMBL" id="QPD04222.1"/>
    </source>
</evidence>
<feature type="transmembrane region" description="Helical" evidence="3">
    <location>
        <begin position="6"/>
        <end position="33"/>
    </location>
</feature>
<keyword evidence="3" id="KW-0812">Transmembrane</keyword>
<comment type="similarity">
    <text evidence="1 4">Belongs to the anti-sigma-factor antagonist family.</text>
</comment>
<dbReference type="InterPro" id="IPR001932">
    <property type="entry name" value="PPM-type_phosphatase-like_dom"/>
</dbReference>
<dbReference type="Pfam" id="PF01740">
    <property type="entry name" value="STAS"/>
    <property type="match status" value="1"/>
</dbReference>
<dbReference type="PROSITE" id="PS50924">
    <property type="entry name" value="MHYT"/>
    <property type="match status" value="1"/>
</dbReference>
<feature type="transmembrane region" description="Helical" evidence="3">
    <location>
        <begin position="86"/>
        <end position="106"/>
    </location>
</feature>
<dbReference type="Pfam" id="PF12860">
    <property type="entry name" value="PAS_7"/>
    <property type="match status" value="1"/>
</dbReference>
<feature type="transmembrane region" description="Helical" evidence="3">
    <location>
        <begin position="149"/>
        <end position="172"/>
    </location>
</feature>
<dbReference type="Gene3D" id="3.30.565.10">
    <property type="entry name" value="Histidine kinase-like ATPase, C-terminal domain"/>
    <property type="match status" value="1"/>
</dbReference>
<dbReference type="PANTHER" id="PTHR43156:SF2">
    <property type="entry name" value="STAGE II SPORULATION PROTEIN E"/>
    <property type="match status" value="1"/>
</dbReference>
<dbReference type="GO" id="GO:0016791">
    <property type="term" value="F:phosphatase activity"/>
    <property type="evidence" value="ECO:0007669"/>
    <property type="project" value="TreeGrafter"/>
</dbReference>
<dbReference type="SUPFAM" id="SSF52091">
    <property type="entry name" value="SpoIIaa-like"/>
    <property type="match status" value="1"/>
</dbReference>
<dbReference type="CDD" id="cd07043">
    <property type="entry name" value="STAS_anti-anti-sigma_factors"/>
    <property type="match status" value="1"/>
</dbReference>
<sequence length="933" mass="101109">MSPDRSFALLGICDPVLAVCSMLLGGAAAYVILSIAERMRATEQVSFKLRWLSVGAVAGGLEIWAIHFIGNLAFCPPIPAVQDVGLAIVSILSAGAAGAVAVYLISTHDGSHLRLVSGGLMMGACLMVTHFTSLMAIHQMADVLQDLPLFILSVVGMVGLGIVVLLVGGWNIRHRDWRVTEKASVMGVALSASHLAGMIPAYSFSGFTTSTPLPGIEVQLLAVVAVSLSTLLAIIDRQVTTASSLARDSHARLMEAIESVPQWFALFDVDDRLVICNRKYREVVSGAGAQVQPGDSFESIIRRIAERGDIPAAIGNVDSWVKNRLDMHDNPQGPYIQYRSNGEWIQINEKRTHDGGIVAIATDITALKNAEQAAEDATRRLTDSLALVEAAKARMQEELNVGRDIQRSMLPRVFPPFPDRKELELYAVLEPALEIGGDLYDFFLIDDHRLCFVVGDVAGNGVPAALFMAMTKIMVKTRAMSDPSPASIVTHVNDALSADNDSCMFVTLYLGILNLRDGTLLATNAGHNPPLLKRQGGQFEWMTAQDGPMVGPMPGIAFKESTIQLGPGDELFLYTDGVTEADNRRRELFGNSRLKSVLTKSKAGSVVDRLSEVMNAVRGFAGEVPQADDITMLGLRYHGVPPPNVAVKVFHQTMVNQLMAIPDLQIAFEEYVAQWPGAKPLIPTFNMALDDLLNNVVQYAFPNDPTEHHIEVEGEVLDACVVLTIRDDGIPFNPLSVAPPDLSVLLHEREIGGLGIHLVRAMFDEVTYHRNVRRNVLTIKKRLVSGTAGSSSRTDMTGISALDVGRLPQELPEDSRKDGGGVEIRHSGTVLIVTPRDRFDTNSAPEVERVLTHHIGRGERQIVLDLSQISYISSIGLRVILKAVVAMMQIGGRVVLSGGSDHVRMVLQLSGALMTSLHASTMDEALSKVQERG</sequence>
<dbReference type="Gene3D" id="3.30.750.24">
    <property type="entry name" value="STAS domain"/>
    <property type="match status" value="1"/>
</dbReference>
<feature type="transmembrane region" description="Helical" evidence="3">
    <location>
        <begin position="54"/>
        <end position="74"/>
    </location>
</feature>
<keyword evidence="3" id="KW-0472">Membrane</keyword>
<dbReference type="SMART" id="SM00331">
    <property type="entry name" value="PP2C_SIG"/>
    <property type="match status" value="1"/>
</dbReference>
<gene>
    <name evidence="7" type="ORF">Nkreftii_001996</name>
</gene>
<dbReference type="Gene3D" id="3.30.450.20">
    <property type="entry name" value="PAS domain"/>
    <property type="match status" value="1"/>
</dbReference>
<dbReference type="GO" id="GO:0043856">
    <property type="term" value="F:anti-sigma factor antagonist activity"/>
    <property type="evidence" value="ECO:0007669"/>
    <property type="project" value="InterPro"/>
</dbReference>
<evidence type="ECO:0000256" key="2">
    <source>
        <dbReference type="ARBA" id="ARBA00022801"/>
    </source>
</evidence>
<dbReference type="AlphaFoldDB" id="A0A7S8FEA3"/>
<dbReference type="KEGG" id="nkf:Nkreftii_001996"/>
<evidence type="ECO:0000256" key="3">
    <source>
        <dbReference type="PROSITE-ProRule" id="PRU00244"/>
    </source>
</evidence>
<dbReference type="InterPro" id="IPR003594">
    <property type="entry name" value="HATPase_dom"/>
</dbReference>
<dbReference type="InterPro" id="IPR003658">
    <property type="entry name" value="Anti-sigma_ant"/>
</dbReference>
<keyword evidence="2" id="KW-0378">Hydrolase</keyword>
<dbReference type="InterPro" id="IPR005330">
    <property type="entry name" value="MHYT_dom"/>
</dbReference>
<proteinExistence type="inferred from homology"/>